<dbReference type="PANTHER" id="PTHR34706">
    <property type="entry name" value="SLR1338 PROTEIN"/>
    <property type="match status" value="1"/>
</dbReference>
<dbReference type="PROSITE" id="PS50011">
    <property type="entry name" value="PROTEIN_KINASE_DOM"/>
    <property type="match status" value="1"/>
</dbReference>
<dbReference type="EMBL" id="AFNW01000605">
    <property type="protein sequence ID" value="EKJ68370.1"/>
    <property type="molecule type" value="Genomic_DNA"/>
</dbReference>
<dbReference type="eggNOG" id="ENOG502SV8B">
    <property type="taxonomic scope" value="Eukaryota"/>
</dbReference>
<name>K3VX67_FUSPC</name>
<sequence length="761" mass="87663">MTTQFEISFRQWIPSVSKVGVNGFGEESKYVPATKLTAYWSEEQLLHDIIDAINPVLSVPYGTIIKQYLGVFSTLVYLGRPEAIRHFLALGMSDDRLPLRLNELPDEWNHELDRFIEEQWRFCPWRFTVLGSDQRQLPTQQILPIEYKKSLTTENLSSYQAQVRVVKIDKEYSEFEQQEVVFKIYKEPGNIQLYNRETDVYTRLRAFPEIAITECYGSFGYPGTDTWIIILEYTEIGSLLKFFENCKTPVRPEEYTMLWERLTDLLNGLYLLHNQSLTGVGPLTGIHQDIQPANILVFRRPGNSTYDVVFKLADFGLTELAKKDEYGEGATVPTNTEGNRMYVLEASPEAYSNSKLKSQARPRLSSLTDLWSMGAVFSDFLVWSIGGNGFREDYRIRRRDAIAELPYFKDRGWSACFHDTFKRLPAVDSFHEETLRHKRAGDLVSPRMSEFILKFMMVEPKVRLLAGQAEGSAKKIIEEAQQSPRPGTPEIINHANLLKKTQLRRIGRRSTGYTYSIGERKVPVREVYDEIRNKTNRSIWPKREKSSQAGMNLPGMQAARNKVNDRNGRDQIFVIDDSDSMATHKKDVAMTARVISYTVKVSDKNGMDLYFASDSCIPQNIQHSTDIEHRITNKRTVTACCDMKKCLEDVMKGVKAQGMNPTSIYIFTDGVWDSENDPEVDRVIHDSINYLVEKGKEPQYLMFQFIQFGSNQEGYKRLKHLDDGCKMMVDGVEYDIVDTKHWEEHVPRIIIGSLDRHNDDD</sequence>
<evidence type="ECO:0000313" key="3">
    <source>
        <dbReference type="Proteomes" id="UP000007978"/>
    </source>
</evidence>
<protein>
    <recommendedName>
        <fullName evidence="1">Protein kinase domain-containing protein</fullName>
    </recommendedName>
</protein>
<reference evidence="2 3" key="1">
    <citation type="journal article" date="2012" name="PLoS Pathog.">
        <title>Comparative pathogenomics reveals horizontally acquired novel virulence genes in fungi infecting cereal hosts.</title>
        <authorList>
            <person name="Gardiner D.M."/>
            <person name="McDonald M.C."/>
            <person name="Covarelli L."/>
            <person name="Solomon P.S."/>
            <person name="Rusu A.G."/>
            <person name="Marshall M."/>
            <person name="Kazan K."/>
            <person name="Chakraborty S."/>
            <person name="McDonald B.A."/>
            <person name="Manners J.M."/>
        </authorList>
    </citation>
    <scope>NUCLEOTIDE SEQUENCE [LARGE SCALE GENOMIC DNA]</scope>
    <source>
        <strain evidence="2 3">CS3096</strain>
    </source>
</reference>
<dbReference type="SUPFAM" id="SSF56112">
    <property type="entry name" value="Protein kinase-like (PK-like)"/>
    <property type="match status" value="1"/>
</dbReference>
<dbReference type="KEGG" id="fpu:FPSE_11378"/>
<dbReference type="HOGENOM" id="CLU_005931_1_0_1"/>
<dbReference type="Pfam" id="PF00069">
    <property type="entry name" value="Pkinase"/>
    <property type="match status" value="1"/>
</dbReference>
<dbReference type="PANTHER" id="PTHR34706:SF1">
    <property type="entry name" value="VWFA DOMAIN-CONTAINING PROTEIN"/>
    <property type="match status" value="1"/>
</dbReference>
<keyword evidence="3" id="KW-1185">Reference proteome</keyword>
<comment type="caution">
    <text evidence="2">The sequence shown here is derived from an EMBL/GenBank/DDBJ whole genome shotgun (WGS) entry which is preliminary data.</text>
</comment>
<dbReference type="InterPro" id="IPR000719">
    <property type="entry name" value="Prot_kinase_dom"/>
</dbReference>
<gene>
    <name evidence="2" type="ORF">FPSE_11378</name>
</gene>
<evidence type="ECO:0000259" key="1">
    <source>
        <dbReference type="PROSITE" id="PS50011"/>
    </source>
</evidence>
<dbReference type="OrthoDB" id="9992527at2759"/>
<dbReference type="GO" id="GO:0005524">
    <property type="term" value="F:ATP binding"/>
    <property type="evidence" value="ECO:0007669"/>
    <property type="project" value="InterPro"/>
</dbReference>
<dbReference type="RefSeq" id="XP_009262770.1">
    <property type="nucleotide sequence ID" value="XM_009264495.1"/>
</dbReference>
<dbReference type="SMART" id="SM00220">
    <property type="entry name" value="S_TKc"/>
    <property type="match status" value="1"/>
</dbReference>
<dbReference type="AlphaFoldDB" id="K3VX67"/>
<dbReference type="Proteomes" id="UP000007978">
    <property type="component" value="Chromosome 1"/>
</dbReference>
<dbReference type="Gene3D" id="1.10.510.10">
    <property type="entry name" value="Transferase(Phosphotransferase) domain 1"/>
    <property type="match status" value="1"/>
</dbReference>
<evidence type="ECO:0000313" key="2">
    <source>
        <dbReference type="EMBL" id="EKJ68370.1"/>
    </source>
</evidence>
<dbReference type="GO" id="GO:0004672">
    <property type="term" value="F:protein kinase activity"/>
    <property type="evidence" value="ECO:0007669"/>
    <property type="project" value="InterPro"/>
</dbReference>
<feature type="domain" description="Protein kinase" evidence="1">
    <location>
        <begin position="145"/>
        <end position="477"/>
    </location>
</feature>
<accession>K3VX67</accession>
<dbReference type="GeneID" id="20369995"/>
<organism evidence="2 3">
    <name type="scientific">Fusarium pseudograminearum (strain CS3096)</name>
    <name type="common">Wheat and barley crown-rot fungus</name>
    <dbReference type="NCBI Taxonomy" id="1028729"/>
    <lineage>
        <taxon>Eukaryota</taxon>
        <taxon>Fungi</taxon>
        <taxon>Dikarya</taxon>
        <taxon>Ascomycota</taxon>
        <taxon>Pezizomycotina</taxon>
        <taxon>Sordariomycetes</taxon>
        <taxon>Hypocreomycetidae</taxon>
        <taxon>Hypocreales</taxon>
        <taxon>Nectriaceae</taxon>
        <taxon>Fusarium</taxon>
    </lineage>
</organism>
<dbReference type="InterPro" id="IPR011009">
    <property type="entry name" value="Kinase-like_dom_sf"/>
</dbReference>
<proteinExistence type="predicted"/>